<dbReference type="InterPro" id="IPR036872">
    <property type="entry name" value="CH_dom_sf"/>
</dbReference>
<feature type="coiled-coil region" evidence="3">
    <location>
        <begin position="450"/>
        <end position="477"/>
    </location>
</feature>
<evidence type="ECO:0000256" key="1">
    <source>
        <dbReference type="ARBA" id="ARBA00022737"/>
    </source>
</evidence>
<dbReference type="Gene3D" id="1.20.58.60">
    <property type="match status" value="5"/>
</dbReference>
<feature type="region of interest" description="Disordered" evidence="4">
    <location>
        <begin position="1925"/>
        <end position="1964"/>
    </location>
</feature>
<dbReference type="InterPro" id="IPR001589">
    <property type="entry name" value="Actinin_actin-bd_CS"/>
</dbReference>
<dbReference type="OrthoDB" id="10057795at2759"/>
<evidence type="ECO:0000313" key="6">
    <source>
        <dbReference type="EMBL" id="CAB0028464.1"/>
    </source>
</evidence>
<sequence>MRQTVIERDYYASERERSTPPFCREPHEREDVQRRTFAKWIDSQLHKSEREPIADLFKDLRDGNKLLSLLEVLTNKTYKRERGRMRVHHLNNVNTALQVLEQNNVKLVNISSDDIVDGNPKLTLGLVWSIILHWQVQYHLKDLMNELQQTNLEKTLLAWCRKTVQNYEGVDIKNFTTSWSDGLAFNALLHRWLPHLFDFNAIARKHPNARLEHAFRLAQEQLHLERLLEPDDVNTLGPDKKSIMMYVTCLFQSLPHSGQDIEDLDISVASDSGSNVTSPVVEHQFPLFEPVSDNSRPVSLATNVSVELGGYQAALEEVLTWLLEAEDVLSQAEEPDNDLEKVKHQFYQHENFFKELLDHQGDVRAVLEEGERLLTEGGLQKDEEHEVKVQMSLLNSRWENLRQNAEHRKAKIHEVLKNIQKVQLNSLRHWLTQTEDRMSRMANLENDMSFEKQFKEVQKLEEDIRNQQSVVDGLNHIVFVVDPENTAAQIEDELSALGERWTHICQWQQNRRSKLKELLKKLSKIQHGYRKMYNWLNETEITLKQMEAAPASEMGQVLERIKRLQLLKLEMDMILDKLASMRKTLSDLIDDHGSRSEYIRLLENLENLEDQCEAVKQIMEVQSIRILNGIQDFNNWLTDIESKLPTDIKVTSSAELFQARGRYQTLKNDIDRRVEEFRNLNELGSDKLLSSEGSSVHELGRRFTHLNAKWSDVTDKVYERYKHFQNANHEYGDFRTKVAQTNDWLDKLETRLKKSNKNAADAEDISEELDDLENYMRNHPDTFEKLQEIGKQLIDNDIMSESIQSDVESLIKRWETLHAQAGERAKLLEGSVKQAQQSEGRILALQHSLTQIDSVLTARLDCDLTADDLPQDYQRLIEDMDSQHSVLEEMAAQVESYRASGKQEAAQRLLEQTNLISQKFSEIQSKFQRFRSPGSIEPRLSRALRELRGIEEATCLLELATEEPEAIERQLKHCLRFYQTLSEIKSEIESIIVIGRKSVEEGSVHDPDGFSKRIDALKELYNKETLTEVIPHLNVVKDKLFRSQDEFSKLYHPSYLEQFKEKLCTIVDKLSATERLRQCNGSEMLKYEISYLAPDAASLISRGDGLVMMVHAQDPVRADKIKQEHQDRLRAKWHQVMQDCETKRSMALKAEETLKSYTKLVAELEEWFRDAPQKLEQANNYEGQLESFTIEFDERQEQINKLMQLAQDLKYNVAHNEMTVYILSSKWQDISSQFKRFSGSKNKDKELGDKKVNVASVEDRQMEVTDVLENYTNLEKECESAKQTVSVELQNRTQELLLRVDCASRNHPSCARRRRIKAAAKPCVQPRVKPIIRDWLAEKGNMIRQQVVVVGDVESILQHIDQQKTVLRELEQKKPQLDELVHTAENLRADTNRQQLHGKVTKLREHWDETNSKVMQRKSQLDAMLGDSQLFEAKRFEVEAWMTRMETRLERMNPVGHTADVLEVQLREQKICFSVHCSIISRGKYLHSAMNSLHNFDRSLDKFLAWLSEAESSTETLETEADRICGGRRDQAAIARSHLQYKRLVSCHIVEARLYDDAGAMTLFCYFASRVLTLLTLFCYRGSLNDHRHLQSLNKGPSLENDYQQISRLKSAISTASRSNESQLQAVLPLLTGLQQSAKQQSLSSSSWSSNSSDHEDPRDSPPPPTPASANPPNSISHVVEQRQLNGNHHGHQPTGGIGQSTRKSANGINSSNNNSNNNHVNVNGFSLYTPPTPIPTVSTASSKVQRTIPNGLPQPAPRRSHNIVAPPYHLTAIQQITAAFASSRGSPSSSSSSSSAASAAATAAVSSTGSSVASANSINNAYDTSPLYTLSSAAGATAATPTATATTATKTKSASSTCSIPGSASWSGLNGLCSSSNFPETNVSPAVQKHKRYIDVHPESKPQQQQQLLDAIPSLAGPVRIRSNATSPAAAASQSLRNGDHCVPRRPRASANPTTAAASISTIGGPSGSSFATAAIINSATSPSCSPSASSSTTCSSTATSVRSVASNDTQSQQLYGNAAAATTATTPAAAWSTGEHASWGSSTSAAAAAGLVPHQPVARKGYSTTLPLHRPQSPTPTSKDHTLIATSNSNTWSYSASLKTRPHSIASSPQCNGVSSLAISSSPSDSGYRSLPSASSDYQLKSTSLQQAQAAQMRENHITRRQSLPSAQSLMRTNGPRPSPTFHGLPFKPFNCGVSPNGNPLFLGCTHLHGSSSGNVSSTGSSTRISTPASTPTSLLSTAQVIQQLLNAHKNGFKIDEDKLKLFIEILDTQERFAKVSLLRKMSQYRDRTWYELTN</sequence>
<keyword evidence="2" id="KW-0009">Actin-binding</keyword>
<dbReference type="SUPFAM" id="SSF47576">
    <property type="entry name" value="Calponin-homology domain, CH-domain"/>
    <property type="match status" value="1"/>
</dbReference>
<dbReference type="CDD" id="cd21186">
    <property type="entry name" value="CH_DMD-like_rpt1"/>
    <property type="match status" value="1"/>
</dbReference>
<protein>
    <recommendedName>
        <fullName evidence="5">Calponin-homology (CH) domain-containing protein</fullName>
    </recommendedName>
</protein>
<feature type="region of interest" description="Disordered" evidence="4">
    <location>
        <begin position="2066"/>
        <end position="2085"/>
    </location>
</feature>
<keyword evidence="1" id="KW-0677">Repeat</keyword>
<dbReference type="Pfam" id="PF00307">
    <property type="entry name" value="CH"/>
    <property type="match status" value="2"/>
</dbReference>
<dbReference type="GO" id="GO:0005737">
    <property type="term" value="C:cytoplasm"/>
    <property type="evidence" value="ECO:0007669"/>
    <property type="project" value="UniProtKB-ARBA"/>
</dbReference>
<dbReference type="EMBL" id="CADCXV010000147">
    <property type="protein sequence ID" value="CAB0028464.1"/>
    <property type="molecule type" value="Genomic_DNA"/>
</dbReference>
<organism evidence="6 7">
    <name type="scientific">Trichogramma brassicae</name>
    <dbReference type="NCBI Taxonomy" id="86971"/>
    <lineage>
        <taxon>Eukaryota</taxon>
        <taxon>Metazoa</taxon>
        <taxon>Ecdysozoa</taxon>
        <taxon>Arthropoda</taxon>
        <taxon>Hexapoda</taxon>
        <taxon>Insecta</taxon>
        <taxon>Pterygota</taxon>
        <taxon>Neoptera</taxon>
        <taxon>Endopterygota</taxon>
        <taxon>Hymenoptera</taxon>
        <taxon>Apocrita</taxon>
        <taxon>Proctotrupomorpha</taxon>
        <taxon>Chalcidoidea</taxon>
        <taxon>Trichogrammatidae</taxon>
        <taxon>Trichogramma</taxon>
    </lineage>
</organism>
<feature type="compositionally biased region" description="Polar residues" evidence="4">
    <location>
        <begin position="1925"/>
        <end position="1938"/>
    </location>
</feature>
<dbReference type="CDD" id="cd00176">
    <property type="entry name" value="SPEC"/>
    <property type="match status" value="5"/>
</dbReference>
<dbReference type="SUPFAM" id="SSF46966">
    <property type="entry name" value="Spectrin repeat"/>
    <property type="match status" value="6"/>
</dbReference>
<evidence type="ECO:0000256" key="3">
    <source>
        <dbReference type="SAM" id="Coils"/>
    </source>
</evidence>
<dbReference type="PROSITE" id="PS00020">
    <property type="entry name" value="ACTININ_2"/>
    <property type="match status" value="1"/>
</dbReference>
<dbReference type="SMART" id="SM00033">
    <property type="entry name" value="CH"/>
    <property type="match status" value="2"/>
</dbReference>
<evidence type="ECO:0000259" key="5">
    <source>
        <dbReference type="PROSITE" id="PS50021"/>
    </source>
</evidence>
<name>A0A6H5HVY1_9HYME</name>
<feature type="coiled-coil region" evidence="3">
    <location>
        <begin position="598"/>
        <end position="625"/>
    </location>
</feature>
<dbReference type="SMART" id="SM00150">
    <property type="entry name" value="SPEC"/>
    <property type="match status" value="6"/>
</dbReference>
<proteinExistence type="predicted"/>
<dbReference type="Gene3D" id="1.10.418.10">
    <property type="entry name" value="Calponin-like domain"/>
    <property type="match status" value="2"/>
</dbReference>
<feature type="compositionally biased region" description="Polar residues" evidence="4">
    <location>
        <begin position="2107"/>
        <end position="2116"/>
    </location>
</feature>
<feature type="domain" description="Calponin-homology (CH)" evidence="5">
    <location>
        <begin position="31"/>
        <end position="135"/>
    </location>
</feature>
<dbReference type="PROSITE" id="PS50021">
    <property type="entry name" value="CH"/>
    <property type="match status" value="2"/>
</dbReference>
<feature type="coiled-coil region" evidence="3">
    <location>
        <begin position="1257"/>
        <end position="1291"/>
    </location>
</feature>
<reference evidence="6 7" key="1">
    <citation type="submission" date="2020-02" db="EMBL/GenBank/DDBJ databases">
        <authorList>
            <person name="Ferguson B K."/>
        </authorList>
    </citation>
    <scope>NUCLEOTIDE SEQUENCE [LARGE SCALE GENOMIC DNA]</scope>
</reference>
<feature type="region of interest" description="Disordered" evidence="4">
    <location>
        <begin position="2105"/>
        <end position="2137"/>
    </location>
</feature>
<dbReference type="Proteomes" id="UP000479190">
    <property type="component" value="Unassembled WGS sequence"/>
</dbReference>
<feature type="compositionally biased region" description="Polar residues" evidence="4">
    <location>
        <begin position="1700"/>
        <end position="1709"/>
    </location>
</feature>
<feature type="compositionally biased region" description="Low complexity" evidence="4">
    <location>
        <begin position="1710"/>
        <end position="1724"/>
    </location>
</feature>
<dbReference type="PANTHER" id="PTHR11915">
    <property type="entry name" value="SPECTRIN/FILAMIN RELATED CYTOSKELETAL PROTEIN"/>
    <property type="match status" value="1"/>
</dbReference>
<dbReference type="Pfam" id="PF00435">
    <property type="entry name" value="Spectrin"/>
    <property type="match status" value="4"/>
</dbReference>
<keyword evidence="7" id="KW-1185">Reference proteome</keyword>
<evidence type="ECO:0000256" key="4">
    <source>
        <dbReference type="SAM" id="MobiDB-lite"/>
    </source>
</evidence>
<feature type="region of interest" description="Disordered" evidence="4">
    <location>
        <begin position="1"/>
        <end position="22"/>
    </location>
</feature>
<dbReference type="GO" id="GO:0003779">
    <property type="term" value="F:actin binding"/>
    <property type="evidence" value="ECO:0007669"/>
    <property type="project" value="UniProtKB-KW"/>
</dbReference>
<accession>A0A6H5HVY1</accession>
<evidence type="ECO:0000256" key="2">
    <source>
        <dbReference type="ARBA" id="ARBA00023203"/>
    </source>
</evidence>
<feature type="compositionally biased region" description="Polar residues" evidence="4">
    <location>
        <begin position="1736"/>
        <end position="1749"/>
    </location>
</feature>
<feature type="domain" description="Calponin-homology (CH)" evidence="5">
    <location>
        <begin position="150"/>
        <end position="255"/>
    </location>
</feature>
<dbReference type="FunFam" id="1.20.58.60:FF:000075">
    <property type="entry name" value="utrophin isoform X1"/>
    <property type="match status" value="1"/>
</dbReference>
<feature type="region of interest" description="Disordered" evidence="4">
    <location>
        <begin position="1639"/>
        <end position="1760"/>
    </location>
</feature>
<feature type="compositionally biased region" description="Low complexity" evidence="4">
    <location>
        <begin position="1639"/>
        <end position="1652"/>
    </location>
</feature>
<feature type="coiled-coil region" evidence="3">
    <location>
        <begin position="745"/>
        <end position="772"/>
    </location>
</feature>
<dbReference type="InterPro" id="IPR018159">
    <property type="entry name" value="Spectrin/alpha-actinin"/>
</dbReference>
<gene>
    <name evidence="6" type="ORF">TBRA_LOCUS632</name>
</gene>
<evidence type="ECO:0000313" key="7">
    <source>
        <dbReference type="Proteomes" id="UP000479190"/>
    </source>
</evidence>
<feature type="compositionally biased region" description="Low complexity" evidence="4">
    <location>
        <begin position="1668"/>
        <end position="1677"/>
    </location>
</feature>
<keyword evidence="3" id="KW-0175">Coiled coil</keyword>
<feature type="compositionally biased region" description="Low complexity" evidence="4">
    <location>
        <begin position="2117"/>
        <end position="2128"/>
    </location>
</feature>
<feature type="coiled-coil region" evidence="3">
    <location>
        <begin position="1353"/>
        <end position="1387"/>
    </location>
</feature>
<dbReference type="InterPro" id="IPR002017">
    <property type="entry name" value="Spectrin_repeat"/>
</dbReference>
<dbReference type="InterPro" id="IPR001715">
    <property type="entry name" value="CH_dom"/>
</dbReference>